<sequence length="433" mass="46759">MRSGFGRGPFGLGAFGQSDISTAILWDSTPEFNKATARTGPGGASLESLRRESARAFNERLVRQIRELPLLRDPVQVRDQDTISVTVTISSSALISAADSDSGVAYNLVEVTSAEDIGLMEPGWLLRSGTKSYPVRAVQRRDGLFSVFADDLLAPGAYTIFAPGMMLALAQDFGLDLDGYDYARFQRSVLVAPWRLFGLKGTKKGAQVRASAGGFEADVYHLYRVAAALVPYIDPAEVYPLDGAYYTTRAPTFPRFDDITVDYLLPSGHPVTDNPCFVELIQWPVTVTGTVDNLDGTWTLTVVEDVGMVATVGRWWMIDAGSTRFFVTATDAGAFEVVVAAPSDPGSGDYMLYYSCPVSASCDYCPTHSVLIVLRVVDAALAADAVALERAYERMIEKIKATLPIHVDVKATIFELSGEATARASAEAVAEVL</sequence>
<organism evidence="1">
    <name type="scientific">uncultured Caudovirales phage</name>
    <dbReference type="NCBI Taxonomy" id="2100421"/>
    <lineage>
        <taxon>Viruses</taxon>
        <taxon>Duplodnaviria</taxon>
        <taxon>Heunggongvirae</taxon>
        <taxon>Uroviricota</taxon>
        <taxon>Caudoviricetes</taxon>
        <taxon>Peduoviridae</taxon>
        <taxon>Maltschvirus</taxon>
        <taxon>Maltschvirus maltsch</taxon>
    </lineage>
</organism>
<name>A0A6J5S3G6_9CAUD</name>
<reference evidence="1" key="1">
    <citation type="submission" date="2020-05" db="EMBL/GenBank/DDBJ databases">
        <authorList>
            <person name="Chiriac C."/>
            <person name="Salcher M."/>
            <person name="Ghai R."/>
            <person name="Kavagutti S V."/>
        </authorList>
    </citation>
    <scope>NUCLEOTIDE SEQUENCE</scope>
</reference>
<evidence type="ECO:0000313" key="1">
    <source>
        <dbReference type="EMBL" id="CAB4203530.1"/>
    </source>
</evidence>
<gene>
    <name evidence="1" type="ORF">UFOVP1382_144</name>
</gene>
<protein>
    <submittedName>
        <fullName evidence="1">Uncharacterized protein</fullName>
    </submittedName>
</protein>
<proteinExistence type="predicted"/>
<accession>A0A6J5S3G6</accession>
<dbReference type="EMBL" id="LR797331">
    <property type="protein sequence ID" value="CAB4203530.1"/>
    <property type="molecule type" value="Genomic_DNA"/>
</dbReference>